<evidence type="ECO:0000259" key="7">
    <source>
        <dbReference type="PROSITE" id="PS50042"/>
    </source>
</evidence>
<feature type="domain" description="Cyclic nucleotide-binding" evidence="7">
    <location>
        <begin position="425"/>
        <end position="523"/>
    </location>
</feature>
<name>A0ABX0GY10_9ACTN</name>
<dbReference type="EMBL" id="JAANNP010000004">
    <property type="protein sequence ID" value="NHC14118.1"/>
    <property type="molecule type" value="Genomic_DNA"/>
</dbReference>
<dbReference type="PRINTS" id="PR00103">
    <property type="entry name" value="CAMPKINASE"/>
</dbReference>
<evidence type="ECO:0000313" key="10">
    <source>
        <dbReference type="Proteomes" id="UP000800981"/>
    </source>
</evidence>
<dbReference type="InterPro" id="IPR020846">
    <property type="entry name" value="MFS_dom"/>
</dbReference>
<keyword evidence="2" id="KW-1003">Cell membrane</keyword>
<comment type="subcellular location">
    <subcellularLocation>
        <location evidence="1">Cell membrane</location>
        <topology evidence="1">Multi-pass membrane protein</topology>
    </subcellularLocation>
</comment>
<feature type="transmembrane region" description="Helical" evidence="6">
    <location>
        <begin position="288"/>
        <end position="307"/>
    </location>
</feature>
<dbReference type="Pfam" id="PF00027">
    <property type="entry name" value="cNMP_binding"/>
    <property type="match status" value="1"/>
</dbReference>
<accession>A0ABX0GY10</accession>
<dbReference type="PANTHER" id="PTHR23513">
    <property type="entry name" value="INTEGRAL MEMBRANE EFFLUX PROTEIN-RELATED"/>
    <property type="match status" value="1"/>
</dbReference>
<evidence type="ECO:0000256" key="6">
    <source>
        <dbReference type="SAM" id="Phobius"/>
    </source>
</evidence>
<keyword evidence="3 6" id="KW-0812">Transmembrane</keyword>
<organism evidence="9 10">
    <name type="scientific">Motilibacter deserti</name>
    <dbReference type="NCBI Taxonomy" id="2714956"/>
    <lineage>
        <taxon>Bacteria</taxon>
        <taxon>Bacillati</taxon>
        <taxon>Actinomycetota</taxon>
        <taxon>Actinomycetes</taxon>
        <taxon>Motilibacterales</taxon>
        <taxon>Motilibacteraceae</taxon>
        <taxon>Motilibacter</taxon>
    </lineage>
</organism>
<dbReference type="InterPro" id="IPR000595">
    <property type="entry name" value="cNMP-bd_dom"/>
</dbReference>
<reference evidence="9 10" key="1">
    <citation type="submission" date="2020-03" db="EMBL/GenBank/DDBJ databases">
        <title>Two novel Motilibacter sp.</title>
        <authorList>
            <person name="Liu S."/>
        </authorList>
    </citation>
    <scope>NUCLEOTIDE SEQUENCE [LARGE SCALE GENOMIC DNA]</scope>
    <source>
        <strain evidence="9 10">E257</strain>
    </source>
</reference>
<feature type="transmembrane region" description="Helical" evidence="6">
    <location>
        <begin position="381"/>
        <end position="400"/>
    </location>
</feature>
<dbReference type="InterPro" id="IPR014710">
    <property type="entry name" value="RmlC-like_jellyroll"/>
</dbReference>
<evidence type="ECO:0000313" key="9">
    <source>
        <dbReference type="EMBL" id="NHC14118.1"/>
    </source>
</evidence>
<dbReference type="InterPro" id="IPR036259">
    <property type="entry name" value="MFS_trans_sf"/>
</dbReference>
<dbReference type="Gene3D" id="2.60.120.10">
    <property type="entry name" value="Jelly Rolls"/>
    <property type="match status" value="1"/>
</dbReference>
<dbReference type="PROSITE" id="PS50042">
    <property type="entry name" value="CNMP_BINDING_3"/>
    <property type="match status" value="1"/>
</dbReference>
<dbReference type="SUPFAM" id="SSF51206">
    <property type="entry name" value="cAMP-binding domain-like"/>
    <property type="match status" value="1"/>
</dbReference>
<feature type="transmembrane region" description="Helical" evidence="6">
    <location>
        <begin position="260"/>
        <end position="279"/>
    </location>
</feature>
<dbReference type="InterPro" id="IPR011701">
    <property type="entry name" value="MFS"/>
</dbReference>
<feature type="transmembrane region" description="Helical" evidence="6">
    <location>
        <begin position="50"/>
        <end position="71"/>
    </location>
</feature>
<dbReference type="PROSITE" id="PS50850">
    <property type="entry name" value="MFS"/>
    <property type="match status" value="1"/>
</dbReference>
<feature type="transmembrane region" description="Helical" evidence="6">
    <location>
        <begin position="313"/>
        <end position="337"/>
    </location>
</feature>
<feature type="transmembrane region" description="Helical" evidence="6">
    <location>
        <begin position="175"/>
        <end position="192"/>
    </location>
</feature>
<evidence type="ECO:0000259" key="8">
    <source>
        <dbReference type="PROSITE" id="PS50850"/>
    </source>
</evidence>
<dbReference type="PROSITE" id="PS00889">
    <property type="entry name" value="CNMP_BINDING_2"/>
    <property type="match status" value="1"/>
</dbReference>
<dbReference type="SMART" id="SM00100">
    <property type="entry name" value="cNMP"/>
    <property type="match status" value="1"/>
</dbReference>
<keyword evidence="10" id="KW-1185">Reference proteome</keyword>
<protein>
    <submittedName>
        <fullName evidence="9">MFS transporter</fullName>
    </submittedName>
</protein>
<evidence type="ECO:0000256" key="2">
    <source>
        <dbReference type="ARBA" id="ARBA00022475"/>
    </source>
</evidence>
<keyword evidence="5 6" id="KW-0472">Membrane</keyword>
<feature type="transmembrane region" description="Helical" evidence="6">
    <location>
        <begin position="226"/>
        <end position="248"/>
    </location>
</feature>
<dbReference type="InterPro" id="IPR018490">
    <property type="entry name" value="cNMP-bd_dom_sf"/>
</dbReference>
<feature type="domain" description="Major facilitator superfamily (MFS) profile" evidence="8">
    <location>
        <begin position="1"/>
        <end position="199"/>
    </location>
</feature>
<dbReference type="Proteomes" id="UP000800981">
    <property type="component" value="Unassembled WGS sequence"/>
</dbReference>
<gene>
    <name evidence="9" type="ORF">G9H71_10025</name>
</gene>
<evidence type="ECO:0000256" key="3">
    <source>
        <dbReference type="ARBA" id="ARBA00022692"/>
    </source>
</evidence>
<sequence length="556" mass="56643">MPARTRGRYRSALRSRDLRVLLAAFTVDAIGSWAYNVVLVVYVFDRTGSAGMIAVTTACGWLPRLLFSAYAGVLADRYERSRVMVMSALVCSAVTFALAAVLAVDGPLAIVLGLHALIALCNTPYAPAVQAVVPDTVPEEDLAPANALFGSLENLVTVAGPAIGALLLLTGEPEVGVLLDAVTFLLAAVMLSRLRVRSRGDAADGRSPLGRQLAAGVAALRAERTALVLTVYCALDSAVYGALTVLFVPLSVKYGTGPDGYGYLLASMALGGVLAAGLVNQLASAPRLAPVIVGGMCLLALPVALAAQVPWPVLGALVLVISGAGMLAVDVLAVTALQRDVPSNVLSRVFGILNSLVLAAILLSSAATSALLSVLSLEATAALVGLGIAAVSVAGMAPLLRADRSSADDVRLLGRRVALLEGLDLFAGATRPTMEQLARSAQEVELADGDVAVAEGDPADALYVLVHGTVTVTARGSLLAELSAPAYFGEIGVLRGVPRTATVTAAEPVSLWRVSGADFLTALETGSASPAMLGTVSARLARGGVPAVVHPAPAGA</sequence>
<dbReference type="Gene3D" id="1.20.1250.20">
    <property type="entry name" value="MFS general substrate transporter like domains"/>
    <property type="match status" value="1"/>
</dbReference>
<evidence type="ECO:0000256" key="1">
    <source>
        <dbReference type="ARBA" id="ARBA00004651"/>
    </source>
</evidence>
<comment type="caution">
    <text evidence="9">The sequence shown here is derived from an EMBL/GenBank/DDBJ whole genome shotgun (WGS) entry which is preliminary data.</text>
</comment>
<evidence type="ECO:0000256" key="4">
    <source>
        <dbReference type="ARBA" id="ARBA00022989"/>
    </source>
</evidence>
<dbReference type="PANTHER" id="PTHR23513:SF11">
    <property type="entry name" value="STAPHYLOFERRIN A TRANSPORTER"/>
    <property type="match status" value="1"/>
</dbReference>
<feature type="transmembrane region" description="Helical" evidence="6">
    <location>
        <begin position="20"/>
        <end position="44"/>
    </location>
</feature>
<dbReference type="Pfam" id="PF07690">
    <property type="entry name" value="MFS_1"/>
    <property type="match status" value="1"/>
</dbReference>
<proteinExistence type="predicted"/>
<dbReference type="SUPFAM" id="SSF103473">
    <property type="entry name" value="MFS general substrate transporter"/>
    <property type="match status" value="1"/>
</dbReference>
<feature type="transmembrane region" description="Helical" evidence="6">
    <location>
        <begin position="349"/>
        <end position="375"/>
    </location>
</feature>
<keyword evidence="4 6" id="KW-1133">Transmembrane helix</keyword>
<dbReference type="CDD" id="cd06173">
    <property type="entry name" value="MFS_MefA_like"/>
    <property type="match status" value="1"/>
</dbReference>
<evidence type="ECO:0000256" key="5">
    <source>
        <dbReference type="ARBA" id="ARBA00023136"/>
    </source>
</evidence>
<dbReference type="InterPro" id="IPR018488">
    <property type="entry name" value="cNMP-bd_CS"/>
</dbReference>
<dbReference type="CDD" id="cd00038">
    <property type="entry name" value="CAP_ED"/>
    <property type="match status" value="1"/>
</dbReference>